<dbReference type="RefSeq" id="WP_245629193.1">
    <property type="nucleotide sequence ID" value="NZ_CP004393.1"/>
</dbReference>
<dbReference type="AlphaFoldDB" id="A0A0B5DXG2"/>
<keyword evidence="2" id="KW-1185">Reference proteome</keyword>
<proteinExistence type="predicted"/>
<dbReference type="Proteomes" id="UP000031521">
    <property type="component" value="Chromosome"/>
</dbReference>
<evidence type="ECO:0000313" key="2">
    <source>
        <dbReference type="Proteomes" id="UP000031521"/>
    </source>
</evidence>
<accession>A0A0B5DXG2</accession>
<dbReference type="EMBL" id="CP004393">
    <property type="protein sequence ID" value="AJE48138.1"/>
    <property type="molecule type" value="Genomic_DNA"/>
</dbReference>
<gene>
    <name evidence="1" type="ORF">P73_3423</name>
</gene>
<dbReference type="STRING" id="1208324.P73_3423"/>
<organism evidence="1 2">
    <name type="scientific">Celeribacter indicus</name>
    <dbReference type="NCBI Taxonomy" id="1208324"/>
    <lineage>
        <taxon>Bacteria</taxon>
        <taxon>Pseudomonadati</taxon>
        <taxon>Pseudomonadota</taxon>
        <taxon>Alphaproteobacteria</taxon>
        <taxon>Rhodobacterales</taxon>
        <taxon>Roseobacteraceae</taxon>
        <taxon>Celeribacter</taxon>
    </lineage>
</organism>
<evidence type="ECO:0008006" key="3">
    <source>
        <dbReference type="Google" id="ProtNLM"/>
    </source>
</evidence>
<sequence>MGYAMSLVSRTALAAGLCTTATATFAEAPGWELLKGISIEEIVTETSYEVRKGFPDRLKNGVEGMELTGYAVPLTPGAEVRELILVSDMGLCPFCGSADHGASVQVNLDQPIVGLEEGARVTLRGDMKPVLDPETWQAAVLENAVLVAS</sequence>
<evidence type="ECO:0000313" key="1">
    <source>
        <dbReference type="EMBL" id="AJE48138.1"/>
    </source>
</evidence>
<protein>
    <recommendedName>
        <fullName evidence="3">DUF3299 domain-containing protein</fullName>
    </recommendedName>
</protein>
<dbReference type="Gene3D" id="2.40.50.870">
    <property type="entry name" value="Protein of unknown function (DUF3299)"/>
    <property type="match status" value="1"/>
</dbReference>
<name>A0A0B5DXG2_9RHOB</name>
<reference evidence="1 2" key="1">
    <citation type="journal article" date="2014" name="Int. J. Syst. Evol. Microbiol.">
        <title>Celeribacter indicus sp. nov., a polycyclic aromatic hydrocarbon-degrading bacterium from deep-sea sediment and reclassification of Huaishuia halophila as Celeribacter halophilus comb. nov.</title>
        <authorList>
            <person name="Lai Q."/>
            <person name="Cao J."/>
            <person name="Yuan J."/>
            <person name="Li F."/>
            <person name="Shao Z."/>
        </authorList>
    </citation>
    <scope>NUCLEOTIDE SEQUENCE [LARGE SCALE GENOMIC DNA]</scope>
    <source>
        <strain evidence="1">P73</strain>
    </source>
</reference>
<dbReference type="KEGG" id="cid:P73_3423"/>
<dbReference type="HOGENOM" id="CLU_1785443_0_0_5"/>